<dbReference type="Proteomes" id="UP000774804">
    <property type="component" value="Unassembled WGS sequence"/>
</dbReference>
<dbReference type="EMBL" id="RCMV01000225">
    <property type="protein sequence ID" value="KAG3221278.1"/>
    <property type="molecule type" value="Genomic_DNA"/>
</dbReference>
<dbReference type="EMBL" id="RCMK01000004">
    <property type="protein sequence ID" value="KAG2955547.1"/>
    <property type="molecule type" value="Genomic_DNA"/>
</dbReference>
<dbReference type="VEuPathDB" id="FungiDB:PC110_g11603"/>
<dbReference type="Proteomes" id="UP000251314">
    <property type="component" value="Unassembled WGS sequence"/>
</dbReference>
<dbReference type="EMBL" id="RCMG01000275">
    <property type="protein sequence ID" value="KAG2857846.1"/>
    <property type="molecule type" value="Genomic_DNA"/>
</dbReference>
<dbReference type="OrthoDB" id="10275070at2759"/>
<evidence type="ECO:0000313" key="2">
    <source>
        <dbReference type="EMBL" id="KAG2932584.1"/>
    </source>
</evidence>
<protein>
    <submittedName>
        <fullName evidence="6">Uncharacterized protein</fullName>
    </submittedName>
</protein>
<evidence type="ECO:0000313" key="5">
    <source>
        <dbReference type="EMBL" id="KAG6965562.1"/>
    </source>
</evidence>
<reference evidence="6 7" key="1">
    <citation type="submission" date="2018-01" db="EMBL/GenBank/DDBJ databases">
        <title>Draft genome of the strawberry crown rot pathogen Phytophthora cactorum.</title>
        <authorList>
            <person name="Armitage A.D."/>
            <person name="Lysoe E."/>
            <person name="Nellist C.F."/>
            <person name="Harrison R.J."/>
            <person name="Brurberg M.B."/>
        </authorList>
    </citation>
    <scope>NUCLEOTIDE SEQUENCE [LARGE SCALE GENOMIC DNA]</scope>
    <source>
        <strain evidence="6 7">10300</strain>
    </source>
</reference>
<evidence type="ECO:0000313" key="6">
    <source>
        <dbReference type="EMBL" id="RAW32050.1"/>
    </source>
</evidence>
<dbReference type="Proteomes" id="UP000760860">
    <property type="component" value="Unassembled WGS sequence"/>
</dbReference>
<sequence length="146" mass="16445">MATRSRSTQSLRWEHADDELQYRPALWQKPHVSPCGRFDGASMAASMGADMCLRPCTWKSRRHHALPALFALQGSPRTSRLSDVAPRSYRTPDGVIYSLATSTPESWALSMRVGRIFMRVGPRFLFAWDVVHVAWGALQHYTGRAA</sequence>
<dbReference type="EMBL" id="RCMI01000121">
    <property type="protein sequence ID" value="KAG2932584.1"/>
    <property type="molecule type" value="Genomic_DNA"/>
</dbReference>
<dbReference type="Proteomes" id="UP000735874">
    <property type="component" value="Unassembled WGS sequence"/>
</dbReference>
<dbReference type="EMBL" id="JAENGZ010000201">
    <property type="protein sequence ID" value="KAG6965562.1"/>
    <property type="molecule type" value="Genomic_DNA"/>
</dbReference>
<evidence type="ECO:0000313" key="4">
    <source>
        <dbReference type="EMBL" id="KAG3221278.1"/>
    </source>
</evidence>
<reference evidence="4" key="2">
    <citation type="submission" date="2018-05" db="EMBL/GenBank/DDBJ databases">
        <title>Effector identification in a new, highly contiguous assembly of the strawberry crown rot pathogen Phytophthora cactorum.</title>
        <authorList>
            <person name="Armitage A.D."/>
            <person name="Nellist C.F."/>
            <person name="Bates H."/>
            <person name="Vickerstaff R.J."/>
            <person name="Harrison R.J."/>
        </authorList>
    </citation>
    <scope>NUCLEOTIDE SEQUENCE</scope>
    <source>
        <strain evidence="1">15-7</strain>
        <strain evidence="2">4032</strain>
        <strain evidence="3">4040</strain>
        <strain evidence="4">P421</strain>
    </source>
</reference>
<dbReference type="Proteomes" id="UP000688947">
    <property type="component" value="Unassembled WGS sequence"/>
</dbReference>
<dbReference type="AlphaFoldDB" id="A0A329S6B3"/>
<proteinExistence type="predicted"/>
<name>A0A329S6B3_9STRA</name>
<comment type="caution">
    <text evidence="6">The sequence shown here is derived from an EMBL/GenBank/DDBJ whole genome shotgun (WGS) entry which is preliminary data.</text>
</comment>
<reference evidence="5" key="3">
    <citation type="submission" date="2021-01" db="EMBL/GenBank/DDBJ databases">
        <title>Phytophthora aleatoria, a newly-described species from Pinus radiata is distinct from Phytophthora cactorum isolates based on comparative genomics.</title>
        <authorList>
            <person name="Mcdougal R."/>
            <person name="Panda P."/>
            <person name="Williams N."/>
            <person name="Studholme D.J."/>
        </authorList>
    </citation>
    <scope>NUCLEOTIDE SEQUENCE</scope>
    <source>
        <strain evidence="5">NZFS 3830</strain>
    </source>
</reference>
<dbReference type="EMBL" id="MJFZ01000295">
    <property type="protein sequence ID" value="RAW32050.1"/>
    <property type="molecule type" value="Genomic_DNA"/>
</dbReference>
<accession>A0A329S6B3</accession>
<evidence type="ECO:0000313" key="3">
    <source>
        <dbReference type="EMBL" id="KAG2955547.1"/>
    </source>
</evidence>
<gene>
    <name evidence="5" type="ORF">JG687_00005380</name>
    <name evidence="6" type="ORF">PC110_g11603</name>
    <name evidence="1" type="ORF">PC113_g10351</name>
    <name evidence="2" type="ORF">PC115_g5738</name>
    <name evidence="3" type="ORF">PC117_g388</name>
    <name evidence="4" type="ORF">PC129_g7979</name>
</gene>
<evidence type="ECO:0000313" key="1">
    <source>
        <dbReference type="EMBL" id="KAG2857846.1"/>
    </source>
</evidence>
<evidence type="ECO:0000313" key="7">
    <source>
        <dbReference type="Proteomes" id="UP000251314"/>
    </source>
</evidence>
<dbReference type="Proteomes" id="UP000736787">
    <property type="component" value="Unassembled WGS sequence"/>
</dbReference>
<organism evidence="6 7">
    <name type="scientific">Phytophthora cactorum</name>
    <dbReference type="NCBI Taxonomy" id="29920"/>
    <lineage>
        <taxon>Eukaryota</taxon>
        <taxon>Sar</taxon>
        <taxon>Stramenopiles</taxon>
        <taxon>Oomycota</taxon>
        <taxon>Peronosporomycetes</taxon>
        <taxon>Peronosporales</taxon>
        <taxon>Peronosporaceae</taxon>
        <taxon>Phytophthora</taxon>
    </lineage>
</organism>
<keyword evidence="7" id="KW-1185">Reference proteome</keyword>